<dbReference type="SUPFAM" id="SSF101288">
    <property type="entry name" value="L27 domain"/>
    <property type="match status" value="1"/>
</dbReference>
<dbReference type="AlphaFoldDB" id="A0A4Z2EBG1"/>
<organism evidence="2 3">
    <name type="scientific">Liparis tanakae</name>
    <name type="common">Tanaka's snailfish</name>
    <dbReference type="NCBI Taxonomy" id="230148"/>
    <lineage>
        <taxon>Eukaryota</taxon>
        <taxon>Metazoa</taxon>
        <taxon>Chordata</taxon>
        <taxon>Craniata</taxon>
        <taxon>Vertebrata</taxon>
        <taxon>Euteleostomi</taxon>
        <taxon>Actinopterygii</taxon>
        <taxon>Neopterygii</taxon>
        <taxon>Teleostei</taxon>
        <taxon>Neoteleostei</taxon>
        <taxon>Acanthomorphata</taxon>
        <taxon>Eupercaria</taxon>
        <taxon>Perciformes</taxon>
        <taxon>Cottioidei</taxon>
        <taxon>Cottales</taxon>
        <taxon>Liparidae</taxon>
        <taxon>Liparis</taxon>
    </lineage>
</organism>
<dbReference type="PANTHER" id="PTHR23122">
    <property type="entry name" value="MEMBRANE-ASSOCIATED GUANYLATE KINASE MAGUK"/>
    <property type="match status" value="1"/>
</dbReference>
<comment type="caution">
    <text evidence="2">The sequence shown here is derived from an EMBL/GenBank/DDBJ whole genome shotgun (WGS) entry which is preliminary data.</text>
</comment>
<name>A0A4Z2EBG1_9TELE</name>
<feature type="domain" description="L27" evidence="1">
    <location>
        <begin position="17"/>
        <end position="72"/>
    </location>
</feature>
<dbReference type="InterPro" id="IPR036892">
    <property type="entry name" value="L27_dom_sf"/>
</dbReference>
<proteinExistence type="predicted"/>
<dbReference type="SMART" id="SM00569">
    <property type="entry name" value="L27"/>
    <property type="match status" value="2"/>
</dbReference>
<protein>
    <submittedName>
        <fullName evidence="2">MAGUK p55 subfamily member 4</fullName>
    </submittedName>
</protein>
<dbReference type="EMBL" id="SRLO01011063">
    <property type="protein sequence ID" value="TNN26063.1"/>
    <property type="molecule type" value="Genomic_DNA"/>
</dbReference>
<dbReference type="OrthoDB" id="439127at2759"/>
<feature type="domain" description="L27" evidence="1">
    <location>
        <begin position="76"/>
        <end position="130"/>
    </location>
</feature>
<dbReference type="Proteomes" id="UP000314294">
    <property type="component" value="Unassembled WGS sequence"/>
</dbReference>
<keyword evidence="3" id="KW-1185">Reference proteome</keyword>
<dbReference type="InterPro" id="IPR014775">
    <property type="entry name" value="L27_C"/>
</dbReference>
<evidence type="ECO:0000313" key="2">
    <source>
        <dbReference type="EMBL" id="TNN26063.1"/>
    </source>
</evidence>
<dbReference type="Gene3D" id="1.10.287.650">
    <property type="entry name" value="L27 domain"/>
    <property type="match status" value="1"/>
</dbReference>
<dbReference type="InterPro" id="IPR004172">
    <property type="entry name" value="L27_dom"/>
</dbReference>
<gene>
    <name evidence="2" type="primary">MPP4_0</name>
    <name evidence="2" type="ORF">EYF80_063802</name>
</gene>
<evidence type="ECO:0000313" key="3">
    <source>
        <dbReference type="Proteomes" id="UP000314294"/>
    </source>
</evidence>
<dbReference type="Pfam" id="PF02828">
    <property type="entry name" value="L27"/>
    <property type="match status" value="2"/>
</dbReference>
<dbReference type="InterPro" id="IPR050716">
    <property type="entry name" value="MAGUK"/>
</dbReference>
<evidence type="ECO:0000259" key="1">
    <source>
        <dbReference type="PROSITE" id="PS51022"/>
    </source>
</evidence>
<accession>A0A4Z2EBG1</accession>
<sequence length="197" mass="21623">MRALEAQVLNPSCELGEHGLRQILSDVIQEVRRSVDQELDGAQILHGLLTASWLQALLKVYEALQRFLRAPPAAALDHASRLSVQLLTDIQALPGRSGDATELHGLLRQPHLQALLSAHDAVAHKAFGPVLPPMPDEPPDGEEEEEATRTVCLVKNKQPLVRRSGFRGRSLPPRVRWSNGGGVWRASVIMQTPLRTG</sequence>
<reference evidence="2 3" key="1">
    <citation type="submission" date="2019-03" db="EMBL/GenBank/DDBJ databases">
        <title>First draft genome of Liparis tanakae, snailfish: a comprehensive survey of snailfish specific genes.</title>
        <authorList>
            <person name="Kim W."/>
            <person name="Song I."/>
            <person name="Jeong J.-H."/>
            <person name="Kim D."/>
            <person name="Kim S."/>
            <person name="Ryu S."/>
            <person name="Song J.Y."/>
            <person name="Lee S.K."/>
        </authorList>
    </citation>
    <scope>NUCLEOTIDE SEQUENCE [LARGE SCALE GENOMIC DNA]</scope>
    <source>
        <tissue evidence="2">Muscle</tissue>
    </source>
</reference>
<dbReference type="PROSITE" id="PS51022">
    <property type="entry name" value="L27"/>
    <property type="match status" value="2"/>
</dbReference>